<gene>
    <name evidence="2" type="ORF">M406DRAFT_323887</name>
</gene>
<dbReference type="OrthoDB" id="5236024at2759"/>
<dbReference type="AlphaFoldDB" id="A0A9P5CKZ3"/>
<feature type="compositionally biased region" description="Basic and acidic residues" evidence="1">
    <location>
        <begin position="41"/>
        <end position="66"/>
    </location>
</feature>
<name>A0A9P5CKZ3_CRYP1</name>
<proteinExistence type="predicted"/>
<dbReference type="RefSeq" id="XP_040772460.1">
    <property type="nucleotide sequence ID" value="XM_040919827.1"/>
</dbReference>
<feature type="region of interest" description="Disordered" evidence="1">
    <location>
        <begin position="1"/>
        <end position="69"/>
    </location>
</feature>
<comment type="caution">
    <text evidence="2">The sequence shown here is derived from an EMBL/GenBank/DDBJ whole genome shotgun (WGS) entry which is preliminary data.</text>
</comment>
<dbReference type="EMBL" id="MU032351">
    <property type="protein sequence ID" value="KAF3761481.1"/>
    <property type="molecule type" value="Genomic_DNA"/>
</dbReference>
<dbReference type="GeneID" id="63836956"/>
<keyword evidence="3" id="KW-1185">Reference proteome</keyword>
<organism evidence="2 3">
    <name type="scientific">Cryphonectria parasitica (strain ATCC 38755 / EP155)</name>
    <dbReference type="NCBI Taxonomy" id="660469"/>
    <lineage>
        <taxon>Eukaryota</taxon>
        <taxon>Fungi</taxon>
        <taxon>Dikarya</taxon>
        <taxon>Ascomycota</taxon>
        <taxon>Pezizomycotina</taxon>
        <taxon>Sordariomycetes</taxon>
        <taxon>Sordariomycetidae</taxon>
        <taxon>Diaporthales</taxon>
        <taxon>Cryphonectriaceae</taxon>
        <taxon>Cryphonectria-Endothia species complex</taxon>
        <taxon>Cryphonectria</taxon>
    </lineage>
</organism>
<evidence type="ECO:0000313" key="3">
    <source>
        <dbReference type="Proteomes" id="UP000803844"/>
    </source>
</evidence>
<reference evidence="2" key="1">
    <citation type="journal article" date="2020" name="Phytopathology">
        <title>Genome sequence of the chestnut blight fungus Cryphonectria parasitica EP155: A fundamental resource for an archetypical invasive plant pathogen.</title>
        <authorList>
            <person name="Crouch J.A."/>
            <person name="Dawe A."/>
            <person name="Aerts A."/>
            <person name="Barry K."/>
            <person name="Churchill A.C.L."/>
            <person name="Grimwood J."/>
            <person name="Hillman B."/>
            <person name="Milgroom M.G."/>
            <person name="Pangilinan J."/>
            <person name="Smith M."/>
            <person name="Salamov A."/>
            <person name="Schmutz J."/>
            <person name="Yadav J."/>
            <person name="Grigoriev I.V."/>
            <person name="Nuss D."/>
        </authorList>
    </citation>
    <scope>NUCLEOTIDE SEQUENCE</scope>
    <source>
        <strain evidence="2">EP155</strain>
    </source>
</reference>
<evidence type="ECO:0000313" key="2">
    <source>
        <dbReference type="EMBL" id="KAF3761481.1"/>
    </source>
</evidence>
<protein>
    <submittedName>
        <fullName evidence="2">Uncharacterized protein</fullName>
    </submittedName>
</protein>
<sequence>MQPSQNDVRAEPHGNRTMIDLVHNEDPFASDQDEGGLFVDRPVRNTNEPERENSQDGFTHPEHGEWDGLDWDGKEEEILSRAIYRNKYELVSMAERLNRTPYDVWRKASWFKKLFRDNYRDKGEQIPNWWW</sequence>
<evidence type="ECO:0000256" key="1">
    <source>
        <dbReference type="SAM" id="MobiDB-lite"/>
    </source>
</evidence>
<dbReference type="Proteomes" id="UP000803844">
    <property type="component" value="Unassembled WGS sequence"/>
</dbReference>
<accession>A0A9P5CKZ3</accession>